<feature type="compositionally biased region" description="Low complexity" evidence="1">
    <location>
        <begin position="53"/>
        <end position="63"/>
    </location>
</feature>
<accession>A0A9P6KI78</accession>
<dbReference type="CDD" id="cd00882">
    <property type="entry name" value="Ras_like_GTPase"/>
    <property type="match status" value="1"/>
</dbReference>
<dbReference type="AlphaFoldDB" id="A0A9P6KI78"/>
<evidence type="ECO:0000313" key="3">
    <source>
        <dbReference type="Proteomes" id="UP000780801"/>
    </source>
</evidence>
<feature type="compositionally biased region" description="Basic and acidic residues" evidence="1">
    <location>
        <begin position="41"/>
        <end position="52"/>
    </location>
</feature>
<feature type="non-terminal residue" evidence="2">
    <location>
        <position position="604"/>
    </location>
</feature>
<dbReference type="OrthoDB" id="8954335at2759"/>
<gene>
    <name evidence="2" type="ORF">BGW38_004541</name>
</gene>
<organism evidence="2 3">
    <name type="scientific">Lunasporangiospora selenospora</name>
    <dbReference type="NCBI Taxonomy" id="979761"/>
    <lineage>
        <taxon>Eukaryota</taxon>
        <taxon>Fungi</taxon>
        <taxon>Fungi incertae sedis</taxon>
        <taxon>Mucoromycota</taxon>
        <taxon>Mortierellomycotina</taxon>
        <taxon>Mortierellomycetes</taxon>
        <taxon>Mortierellales</taxon>
        <taxon>Mortierellaceae</taxon>
        <taxon>Lunasporangiospora</taxon>
    </lineage>
</organism>
<keyword evidence="3" id="KW-1185">Reference proteome</keyword>
<dbReference type="Proteomes" id="UP000780801">
    <property type="component" value="Unassembled WGS sequence"/>
</dbReference>
<proteinExistence type="predicted"/>
<evidence type="ECO:0000313" key="2">
    <source>
        <dbReference type="EMBL" id="KAF9586464.1"/>
    </source>
</evidence>
<dbReference type="SUPFAM" id="SSF52540">
    <property type="entry name" value="P-loop containing nucleoside triphosphate hydrolases"/>
    <property type="match status" value="1"/>
</dbReference>
<protein>
    <recommendedName>
        <fullName evidence="4">G domain-containing protein</fullName>
    </recommendedName>
</protein>
<dbReference type="InterPro" id="IPR027417">
    <property type="entry name" value="P-loop_NTPase"/>
</dbReference>
<sequence>RFATSDEGKERPRTFNVLNLLNLNSHANKYPPLEIGSRLDFDDKSYKDHDPPSSKSSQSNGSKQDYKEKRDLNVLVLGLTQSGKSALIKTIQGYFDPKRKVEYSKIGDGNKPCTENVDVCEFKSYIPEYGLVYTENQHRNIKGNPHDEPRTNEGVVDVEGLLGVRSLSKYQKNIDRQNVEVLMRGPDLPNEYNFRIFDTPGLDGTEGNDVKSIAKILESLPAVQEIDLVIFTIDMNNPKWLYARRALEDYCNILLEMRGLFVFVHTKVEYEKLHPDSRDYSDFAKRREELNHIMGRKVRHFAIDSDFDEERPVLIYKRLADIRELLSLAKLNVPVTTSQMRLSKTKWMRQVDDIVLRFATIPQVVMQQQTHPRFRIENEYAETTTEDIRAMLSKAKIDRREKLSELKSLDCNILELLDEVTSQESWRFLDVLSFTRASRSLETKRLECPIDVIRENGDGYRVTRKEGGVGCNYRKVGIRRRAYRSGNYNAKLYAERRSRFKSSITILQDEVESLEMTIRELRIELEARGAPTNSENTEAERGLLRNLETVTRARRETLHPNLFIAAAKAGVYEGDASDCATKASVFYANYVPEEDEEASMEANV</sequence>
<evidence type="ECO:0008006" key="4">
    <source>
        <dbReference type="Google" id="ProtNLM"/>
    </source>
</evidence>
<feature type="region of interest" description="Disordered" evidence="1">
    <location>
        <begin position="41"/>
        <end position="67"/>
    </location>
</feature>
<comment type="caution">
    <text evidence="2">The sequence shown here is derived from an EMBL/GenBank/DDBJ whole genome shotgun (WGS) entry which is preliminary data.</text>
</comment>
<reference evidence="2" key="1">
    <citation type="journal article" date="2020" name="Fungal Divers.">
        <title>Resolving the Mortierellaceae phylogeny through synthesis of multi-gene phylogenetics and phylogenomics.</title>
        <authorList>
            <person name="Vandepol N."/>
            <person name="Liber J."/>
            <person name="Desiro A."/>
            <person name="Na H."/>
            <person name="Kennedy M."/>
            <person name="Barry K."/>
            <person name="Grigoriev I.V."/>
            <person name="Miller A.N."/>
            <person name="O'Donnell K."/>
            <person name="Stajich J.E."/>
            <person name="Bonito G."/>
        </authorList>
    </citation>
    <scope>NUCLEOTIDE SEQUENCE</scope>
    <source>
        <strain evidence="2">KOD1015</strain>
    </source>
</reference>
<dbReference type="EMBL" id="JAABOA010000029">
    <property type="protein sequence ID" value="KAF9586464.1"/>
    <property type="molecule type" value="Genomic_DNA"/>
</dbReference>
<name>A0A9P6KI78_9FUNG</name>
<evidence type="ECO:0000256" key="1">
    <source>
        <dbReference type="SAM" id="MobiDB-lite"/>
    </source>
</evidence>
<dbReference type="Gene3D" id="3.40.50.300">
    <property type="entry name" value="P-loop containing nucleotide triphosphate hydrolases"/>
    <property type="match status" value="1"/>
</dbReference>